<name>A0AAD1VMX8_PELCU</name>
<reference evidence="17" key="1">
    <citation type="submission" date="2022-03" db="EMBL/GenBank/DDBJ databases">
        <authorList>
            <person name="Alioto T."/>
            <person name="Alioto T."/>
            <person name="Gomez Garrido J."/>
        </authorList>
    </citation>
    <scope>NUCLEOTIDE SEQUENCE</scope>
</reference>
<keyword evidence="11" id="KW-1015">Disulfide bond</keyword>
<evidence type="ECO:0000256" key="15">
    <source>
        <dbReference type="ARBA" id="ARBA00072739"/>
    </source>
</evidence>
<evidence type="ECO:0000313" key="18">
    <source>
        <dbReference type="Proteomes" id="UP001295444"/>
    </source>
</evidence>
<dbReference type="InterPro" id="IPR036508">
    <property type="entry name" value="Chitin-bd_dom_sf"/>
</dbReference>
<keyword evidence="10" id="KW-0146">Chitin degradation</keyword>
<dbReference type="FunFam" id="3.10.50.10:FF:000001">
    <property type="entry name" value="Chitinase 3-like 1"/>
    <property type="match status" value="1"/>
</dbReference>
<dbReference type="PANTHER" id="PTHR11177:SF188">
    <property type="entry name" value="ACIDIC MAMMALIAN CHITINASE"/>
    <property type="match status" value="1"/>
</dbReference>
<dbReference type="GO" id="GO:0006032">
    <property type="term" value="P:chitin catabolic process"/>
    <property type="evidence" value="ECO:0007669"/>
    <property type="project" value="UniProtKB-KW"/>
</dbReference>
<dbReference type="PROSITE" id="PS51910">
    <property type="entry name" value="GH18_2"/>
    <property type="match status" value="1"/>
</dbReference>
<dbReference type="SUPFAM" id="SSF54556">
    <property type="entry name" value="Chitinase insertion domain"/>
    <property type="match status" value="1"/>
</dbReference>
<evidence type="ECO:0000256" key="14">
    <source>
        <dbReference type="ARBA" id="ARBA00062006"/>
    </source>
</evidence>
<dbReference type="GO" id="GO:0005576">
    <property type="term" value="C:extracellular region"/>
    <property type="evidence" value="ECO:0007669"/>
    <property type="project" value="InterPro"/>
</dbReference>
<keyword evidence="9" id="KW-0391">Immunity</keyword>
<evidence type="ECO:0000259" key="16">
    <source>
        <dbReference type="PROSITE" id="PS51910"/>
    </source>
</evidence>
<evidence type="ECO:0000256" key="5">
    <source>
        <dbReference type="ARBA" id="ARBA00022490"/>
    </source>
</evidence>
<dbReference type="InterPro" id="IPR050314">
    <property type="entry name" value="Glycosyl_Hydrlase_18"/>
</dbReference>
<dbReference type="InterPro" id="IPR001579">
    <property type="entry name" value="Glyco_hydro_18_chit_AS"/>
</dbReference>
<dbReference type="Pfam" id="PF00704">
    <property type="entry name" value="Glyco_hydro_18"/>
    <property type="match status" value="1"/>
</dbReference>
<dbReference type="GO" id="GO:0008061">
    <property type="term" value="F:chitin binding"/>
    <property type="evidence" value="ECO:0007669"/>
    <property type="project" value="UniProtKB-KW"/>
</dbReference>
<dbReference type="SUPFAM" id="SSF57625">
    <property type="entry name" value="Invertebrate chitin-binding proteins"/>
    <property type="match status" value="1"/>
</dbReference>
<dbReference type="EC" id="3.2.1.14" evidence="4"/>
<dbReference type="GO" id="GO:0000272">
    <property type="term" value="P:polysaccharide catabolic process"/>
    <property type="evidence" value="ECO:0007669"/>
    <property type="project" value="UniProtKB-KW"/>
</dbReference>
<accession>A0AAD1VMX8</accession>
<dbReference type="GO" id="GO:0008843">
    <property type="term" value="F:endochitinase activity"/>
    <property type="evidence" value="ECO:0007669"/>
    <property type="project" value="UniProtKB-EC"/>
</dbReference>
<comment type="similarity">
    <text evidence="3">Belongs to the glycosyl hydrolase 18 family. Chitinase class II subfamily.</text>
</comment>
<dbReference type="Gene3D" id="3.20.20.80">
    <property type="entry name" value="Glycosidases"/>
    <property type="match status" value="1"/>
</dbReference>
<dbReference type="InterPro" id="IPR017853">
    <property type="entry name" value="GH"/>
</dbReference>
<evidence type="ECO:0000256" key="7">
    <source>
        <dbReference type="ARBA" id="ARBA00022729"/>
    </source>
</evidence>
<dbReference type="InterPro" id="IPR011583">
    <property type="entry name" value="Chitinase_II/V-like_cat"/>
</dbReference>
<dbReference type="Pfam" id="PF01607">
    <property type="entry name" value="CBM_14"/>
    <property type="match status" value="1"/>
</dbReference>
<comment type="subunit">
    <text evidence="14">Interacts with EGFR.</text>
</comment>
<protein>
    <recommendedName>
        <fullName evidence="15">Acidic mammalian chitinase</fullName>
        <ecNumber evidence="4">3.2.1.14</ecNumber>
    </recommendedName>
</protein>
<dbReference type="InterPro" id="IPR029070">
    <property type="entry name" value="Chitinase_insertion_sf"/>
</dbReference>
<evidence type="ECO:0000256" key="10">
    <source>
        <dbReference type="ARBA" id="ARBA00023024"/>
    </source>
</evidence>
<dbReference type="Gene3D" id="3.10.50.10">
    <property type="match status" value="1"/>
</dbReference>
<evidence type="ECO:0000256" key="4">
    <source>
        <dbReference type="ARBA" id="ARBA00012729"/>
    </source>
</evidence>
<dbReference type="SMART" id="SM00636">
    <property type="entry name" value="Glyco_18"/>
    <property type="match status" value="1"/>
</dbReference>
<keyword evidence="7" id="KW-0732">Signal</keyword>
<keyword evidence="8" id="KW-0378">Hydrolase</keyword>
<sequence length="726" mass="80737">MQRKYLVLDRVWKRAGCTKHHAGNVPIHLGDVLAYEAVGPSIKGGGSAFQLTCYFTNWSQYRPGLGKFKPDNIDPCLCTHLVYAFAGMSKNQITTTEWNDVPMYSSFQDLKKHNNNLKTLLSIGGWNFGTAPFTAMVSTPENRKTFITSVIKFLHEYGFDGLDIDWEYPGSRGSPPQDKDLFTVLVQEIREAFEAEALKTNKARLMVTAAVGSSIPNVKSGFQIPQLSQFLDFIHVMSYDLHGSWEGYAGENSPLFPMPSFTEHSSYQNVDYVMNYWVKNGAPSSKLIVGFPAYGRSFILSNPSHNAVGAPTSGPGPAGPFTRQPGLLSYYEICTFLKSGATNAWSFPEDVPYAYQESVWVGYDNVNSFHIKAEWLMKYNFGGAMVWSIDLDDFTGTFCNQGKFPLIKTLKSTLGINASGCSSRALRLRLTSCQCSVSPRGTLTCINSMSSPSKSSSGSSDSSGFCVGKASGLYPVKGNSKAFWNCWKGLTYQQKCPAGLVFDQSCQCFDGSPETGGLLEDTSPHGERLYLLHNRYSRIDYILIAQEGLSHLRGAEIETATWSDHGSKRKAFMLEMVNLYRSISTLERQHKRSQLNEVYGELMEHRRRLKDLILKRHLRSVQRSKGFYYVHANKGVPQCYPITHITPTWSGNHGDTNGGMRAQINPGPASHFICKLSGAPSARTLGSLLALLRITTVETCESRCYTLTIFATNKNILPDRELGNRK</sequence>
<dbReference type="SUPFAM" id="SSF51445">
    <property type="entry name" value="(Trans)glycosidases"/>
    <property type="match status" value="1"/>
</dbReference>
<dbReference type="InterPro" id="IPR001223">
    <property type="entry name" value="Glyco_hydro18_cat"/>
</dbReference>
<gene>
    <name evidence="17" type="ORF">PECUL_23A047822</name>
</gene>
<comment type="catalytic activity">
    <reaction evidence="1">
        <text>Random endo-hydrolysis of N-acetyl-beta-D-glucosaminide (1-&gt;4)-beta-linkages in chitin and chitodextrins.</text>
        <dbReference type="EC" id="3.2.1.14"/>
    </reaction>
</comment>
<feature type="domain" description="GH18" evidence="16">
    <location>
        <begin position="49"/>
        <end position="417"/>
    </location>
</feature>
<keyword evidence="12" id="KW-0326">Glycosidase</keyword>
<keyword evidence="6" id="KW-0147">Chitin-binding</keyword>
<keyword evidence="13" id="KW-0119">Carbohydrate metabolism</keyword>
<dbReference type="PROSITE" id="PS01095">
    <property type="entry name" value="GH18_1"/>
    <property type="match status" value="1"/>
</dbReference>
<evidence type="ECO:0000256" key="8">
    <source>
        <dbReference type="ARBA" id="ARBA00022801"/>
    </source>
</evidence>
<dbReference type="PANTHER" id="PTHR11177">
    <property type="entry name" value="CHITINASE"/>
    <property type="match status" value="1"/>
</dbReference>
<evidence type="ECO:0000256" key="9">
    <source>
        <dbReference type="ARBA" id="ARBA00022859"/>
    </source>
</evidence>
<organism evidence="17 18">
    <name type="scientific">Pelobates cultripes</name>
    <name type="common">Western spadefoot toad</name>
    <dbReference type="NCBI Taxonomy" id="61616"/>
    <lineage>
        <taxon>Eukaryota</taxon>
        <taxon>Metazoa</taxon>
        <taxon>Chordata</taxon>
        <taxon>Craniata</taxon>
        <taxon>Vertebrata</taxon>
        <taxon>Euteleostomi</taxon>
        <taxon>Amphibia</taxon>
        <taxon>Batrachia</taxon>
        <taxon>Anura</taxon>
        <taxon>Pelobatoidea</taxon>
        <taxon>Pelobatidae</taxon>
        <taxon>Pelobates</taxon>
    </lineage>
</organism>
<proteinExistence type="inferred from homology"/>
<evidence type="ECO:0000256" key="1">
    <source>
        <dbReference type="ARBA" id="ARBA00000822"/>
    </source>
</evidence>
<keyword evidence="18" id="KW-1185">Reference proteome</keyword>
<keyword evidence="5" id="KW-0963">Cytoplasm</keyword>
<dbReference type="GO" id="GO:0002376">
    <property type="term" value="P:immune system process"/>
    <property type="evidence" value="ECO:0007669"/>
    <property type="project" value="UniProtKB-KW"/>
</dbReference>
<dbReference type="FunFam" id="2.170.140.10:FF:000001">
    <property type="entry name" value="Acidic mammalian chitinase"/>
    <property type="match status" value="1"/>
</dbReference>
<dbReference type="Gene3D" id="2.170.140.10">
    <property type="entry name" value="Chitin binding domain"/>
    <property type="match status" value="1"/>
</dbReference>
<evidence type="ECO:0000256" key="11">
    <source>
        <dbReference type="ARBA" id="ARBA00023157"/>
    </source>
</evidence>
<evidence type="ECO:0000313" key="17">
    <source>
        <dbReference type="EMBL" id="CAH2221300.1"/>
    </source>
</evidence>
<dbReference type="Proteomes" id="UP001295444">
    <property type="component" value="Chromosome 01"/>
</dbReference>
<evidence type="ECO:0000256" key="12">
    <source>
        <dbReference type="ARBA" id="ARBA00023295"/>
    </source>
</evidence>
<keyword evidence="13" id="KW-0624">Polysaccharide degradation</keyword>
<comment type="subcellular location">
    <subcellularLocation>
        <location evidence="2">Cytoplasm</location>
    </subcellularLocation>
</comment>
<evidence type="ECO:0000256" key="3">
    <source>
        <dbReference type="ARBA" id="ARBA00009121"/>
    </source>
</evidence>
<dbReference type="CDD" id="cd02872">
    <property type="entry name" value="GH18_chitolectin_chitotriosidase"/>
    <property type="match status" value="1"/>
</dbReference>
<evidence type="ECO:0000256" key="6">
    <source>
        <dbReference type="ARBA" id="ARBA00022669"/>
    </source>
</evidence>
<dbReference type="GO" id="GO:0005737">
    <property type="term" value="C:cytoplasm"/>
    <property type="evidence" value="ECO:0007669"/>
    <property type="project" value="UniProtKB-SubCell"/>
</dbReference>
<dbReference type="FunFam" id="3.20.20.80:FF:000007">
    <property type="entry name" value="Acidic mammalian chitinase"/>
    <property type="match status" value="1"/>
</dbReference>
<dbReference type="AlphaFoldDB" id="A0AAD1VMX8"/>
<evidence type="ECO:0000256" key="13">
    <source>
        <dbReference type="ARBA" id="ARBA00023326"/>
    </source>
</evidence>
<dbReference type="InterPro" id="IPR002557">
    <property type="entry name" value="Chitin-bd_dom"/>
</dbReference>
<dbReference type="EMBL" id="OW240912">
    <property type="protein sequence ID" value="CAH2221300.1"/>
    <property type="molecule type" value="Genomic_DNA"/>
</dbReference>
<evidence type="ECO:0000256" key="2">
    <source>
        <dbReference type="ARBA" id="ARBA00004496"/>
    </source>
</evidence>